<accession>A0A919BE87</accession>
<proteinExistence type="predicted"/>
<dbReference type="PROSITE" id="PS51782">
    <property type="entry name" value="LYSM"/>
    <property type="match status" value="2"/>
</dbReference>
<dbReference type="InterPro" id="IPR023346">
    <property type="entry name" value="Lysozyme-like_dom_sf"/>
</dbReference>
<dbReference type="InterPro" id="IPR018392">
    <property type="entry name" value="LysM"/>
</dbReference>
<evidence type="ECO:0000313" key="3">
    <source>
        <dbReference type="EMBL" id="GHF84864.1"/>
    </source>
</evidence>
<feature type="chain" id="PRO_5036765602" evidence="1">
    <location>
        <begin position="21"/>
        <end position="431"/>
    </location>
</feature>
<dbReference type="Pfam" id="PF01464">
    <property type="entry name" value="SLT"/>
    <property type="match status" value="1"/>
</dbReference>
<protein>
    <submittedName>
        <fullName evidence="3">Lytic transglycosylase</fullName>
    </submittedName>
</protein>
<organism evidence="3 4">
    <name type="scientific">Thalassotalea marina</name>
    <dbReference type="NCBI Taxonomy" id="1673741"/>
    <lineage>
        <taxon>Bacteria</taxon>
        <taxon>Pseudomonadati</taxon>
        <taxon>Pseudomonadota</taxon>
        <taxon>Gammaproteobacteria</taxon>
        <taxon>Alteromonadales</taxon>
        <taxon>Colwelliaceae</taxon>
        <taxon>Thalassotalea</taxon>
    </lineage>
</organism>
<dbReference type="Proteomes" id="UP000623842">
    <property type="component" value="Unassembled WGS sequence"/>
</dbReference>
<keyword evidence="1" id="KW-0732">Signal</keyword>
<dbReference type="PANTHER" id="PTHR33734">
    <property type="entry name" value="LYSM DOMAIN-CONTAINING GPI-ANCHORED PROTEIN 2"/>
    <property type="match status" value="1"/>
</dbReference>
<feature type="signal peptide" evidence="1">
    <location>
        <begin position="1"/>
        <end position="20"/>
    </location>
</feature>
<dbReference type="InterPro" id="IPR036779">
    <property type="entry name" value="LysM_dom_sf"/>
</dbReference>
<keyword evidence="4" id="KW-1185">Reference proteome</keyword>
<dbReference type="SUPFAM" id="SSF53955">
    <property type="entry name" value="Lysozyme-like"/>
    <property type="match status" value="1"/>
</dbReference>
<dbReference type="GO" id="GO:0008932">
    <property type="term" value="F:lytic endotransglycosylase activity"/>
    <property type="evidence" value="ECO:0007669"/>
    <property type="project" value="TreeGrafter"/>
</dbReference>
<evidence type="ECO:0000313" key="4">
    <source>
        <dbReference type="Proteomes" id="UP000623842"/>
    </source>
</evidence>
<sequence length="431" mass="49513">MRVILFIFFSLLILNITGCATTSSDIETADTSDPHTPPAFEVDVPKSTANDEKPIETLELSPTEVDDVWQRIRIQLGFTHSEEKSVQDRINWYLKHPNYMELITKRAEPFLYYIVNEVERRGLPIELALMPLIESDFNSRAYSNKHASGLWQLTPLIAKHYGVKMNAWYDGRHDIVESTNAALNFLSYLHKRFDGNWYHAIAAYNTGEGRVARAISYNKRKGKPTDFFSLKIPRETRHYVPKLLAASQLLKEQQMHFPIIANKPTIDIVDRGGDLILDDSTQWTELRILNPGYRRYPALIAGAKHIVLRQSQQESWQQYLVNAPTMPNTQWQKYTIRRGDSLSKIAKLHDISIAELKTFNQLKSNKIRAGDTLVLPVLADKQIEYRVKSGDSLWRIARHFNVTVNKLKQWNGISKNHLDVGDTLTIFIAAL</sequence>
<evidence type="ECO:0000259" key="2">
    <source>
        <dbReference type="PROSITE" id="PS51782"/>
    </source>
</evidence>
<reference evidence="3" key="2">
    <citation type="submission" date="2020-09" db="EMBL/GenBank/DDBJ databases">
        <authorList>
            <person name="Sun Q."/>
            <person name="Kim S."/>
        </authorList>
    </citation>
    <scope>NUCLEOTIDE SEQUENCE</scope>
    <source>
        <strain evidence="3">KCTC 42731</strain>
    </source>
</reference>
<dbReference type="AlphaFoldDB" id="A0A919BE87"/>
<gene>
    <name evidence="3" type="ORF">GCM10017161_10430</name>
</gene>
<dbReference type="CDD" id="cd16894">
    <property type="entry name" value="MltD-like"/>
    <property type="match status" value="1"/>
</dbReference>
<dbReference type="InterPro" id="IPR008258">
    <property type="entry name" value="Transglycosylase_SLT_dom_1"/>
</dbReference>
<dbReference type="Gene3D" id="1.10.530.10">
    <property type="match status" value="1"/>
</dbReference>
<name>A0A919BE87_9GAMM</name>
<dbReference type="CDD" id="cd00118">
    <property type="entry name" value="LysM"/>
    <property type="match status" value="2"/>
</dbReference>
<dbReference type="Gene3D" id="3.10.350.10">
    <property type="entry name" value="LysM domain"/>
    <property type="match status" value="2"/>
</dbReference>
<feature type="domain" description="LysM" evidence="2">
    <location>
        <begin position="383"/>
        <end position="426"/>
    </location>
</feature>
<dbReference type="Pfam" id="PF01476">
    <property type="entry name" value="LysM"/>
    <property type="match status" value="2"/>
</dbReference>
<dbReference type="SMART" id="SM00257">
    <property type="entry name" value="LysM"/>
    <property type="match status" value="2"/>
</dbReference>
<reference evidence="3" key="1">
    <citation type="journal article" date="2014" name="Int. J. Syst. Evol. Microbiol.">
        <title>Complete genome sequence of Corynebacterium casei LMG S-19264T (=DSM 44701T), isolated from a smear-ripened cheese.</title>
        <authorList>
            <consortium name="US DOE Joint Genome Institute (JGI-PGF)"/>
            <person name="Walter F."/>
            <person name="Albersmeier A."/>
            <person name="Kalinowski J."/>
            <person name="Ruckert C."/>
        </authorList>
    </citation>
    <scope>NUCLEOTIDE SEQUENCE</scope>
    <source>
        <strain evidence="3">KCTC 42731</strain>
    </source>
</reference>
<comment type="caution">
    <text evidence="3">The sequence shown here is derived from an EMBL/GenBank/DDBJ whole genome shotgun (WGS) entry which is preliminary data.</text>
</comment>
<dbReference type="EMBL" id="BNCK01000002">
    <property type="protein sequence ID" value="GHF84864.1"/>
    <property type="molecule type" value="Genomic_DNA"/>
</dbReference>
<feature type="domain" description="LysM" evidence="2">
    <location>
        <begin position="332"/>
        <end position="375"/>
    </location>
</feature>
<dbReference type="PANTHER" id="PTHR33734:SF22">
    <property type="entry name" value="MEMBRANE-BOUND LYTIC MUREIN TRANSGLYCOSYLASE D"/>
    <property type="match status" value="1"/>
</dbReference>
<dbReference type="RefSeq" id="WP_189767990.1">
    <property type="nucleotide sequence ID" value="NZ_BNCK01000002.1"/>
</dbReference>
<evidence type="ECO:0000256" key="1">
    <source>
        <dbReference type="SAM" id="SignalP"/>
    </source>
</evidence>
<dbReference type="SUPFAM" id="SSF54106">
    <property type="entry name" value="LysM domain"/>
    <property type="match status" value="2"/>
</dbReference>